<keyword evidence="2" id="KW-1133">Transmembrane helix</keyword>
<gene>
    <name evidence="3" type="ORF">Triagg1_4439</name>
</gene>
<sequence>MSEINPNNKKFYIAIAFGIFALFLLLVVPCIVAMLVARYREKRQERRDALARELEEGQGDDAALPVPEDPILGYRVDEEDLPEASEQLQSKQDDAVAEAQGSQESVDSKKKRFDLDE</sequence>
<feature type="transmembrane region" description="Helical" evidence="2">
    <location>
        <begin position="12"/>
        <end position="37"/>
    </location>
</feature>
<keyword evidence="2" id="KW-0812">Transmembrane</keyword>
<keyword evidence="2" id="KW-0472">Membrane</keyword>
<dbReference type="EMBL" id="JAWRVG010000014">
    <property type="protein sequence ID" value="KAK4075318.1"/>
    <property type="molecule type" value="Genomic_DNA"/>
</dbReference>
<dbReference type="GeneID" id="87918747"/>
<evidence type="ECO:0000256" key="2">
    <source>
        <dbReference type="SAM" id="Phobius"/>
    </source>
</evidence>
<feature type="region of interest" description="Disordered" evidence="1">
    <location>
        <begin position="47"/>
        <end position="69"/>
    </location>
</feature>
<organism evidence="3 4">
    <name type="scientific">Trichoderma aggressivum f. europaeum</name>
    <dbReference type="NCBI Taxonomy" id="173218"/>
    <lineage>
        <taxon>Eukaryota</taxon>
        <taxon>Fungi</taxon>
        <taxon>Dikarya</taxon>
        <taxon>Ascomycota</taxon>
        <taxon>Pezizomycotina</taxon>
        <taxon>Sordariomycetes</taxon>
        <taxon>Hypocreomycetidae</taxon>
        <taxon>Hypocreales</taxon>
        <taxon>Hypocreaceae</taxon>
        <taxon>Trichoderma</taxon>
    </lineage>
</organism>
<dbReference type="RefSeq" id="XP_062756456.1">
    <property type="nucleotide sequence ID" value="XM_062898843.1"/>
</dbReference>
<comment type="caution">
    <text evidence="3">The sequence shown here is derived from an EMBL/GenBank/DDBJ whole genome shotgun (WGS) entry which is preliminary data.</text>
</comment>
<evidence type="ECO:0000313" key="4">
    <source>
        <dbReference type="Proteomes" id="UP001273209"/>
    </source>
</evidence>
<dbReference type="Proteomes" id="UP001273209">
    <property type="component" value="Unassembled WGS sequence"/>
</dbReference>
<name>A0AAE1M5S4_9HYPO</name>
<evidence type="ECO:0000256" key="1">
    <source>
        <dbReference type="SAM" id="MobiDB-lite"/>
    </source>
</evidence>
<proteinExistence type="predicted"/>
<accession>A0AAE1M5S4</accession>
<evidence type="ECO:0000313" key="3">
    <source>
        <dbReference type="EMBL" id="KAK4075318.1"/>
    </source>
</evidence>
<dbReference type="AlphaFoldDB" id="A0AAE1M5S4"/>
<keyword evidence="4" id="KW-1185">Reference proteome</keyword>
<reference evidence="3" key="1">
    <citation type="submission" date="2023-11" db="EMBL/GenBank/DDBJ databases">
        <title>The genome sequences of three competitors of mushroom-forming fungi.</title>
        <authorList>
            <person name="Beijen E."/>
            <person name="Ohm R.A."/>
        </authorList>
    </citation>
    <scope>NUCLEOTIDE SEQUENCE</scope>
    <source>
        <strain evidence="3">CBS 100526</strain>
    </source>
</reference>
<protein>
    <submittedName>
        <fullName evidence="3">Uncharacterized protein</fullName>
    </submittedName>
</protein>
<feature type="region of interest" description="Disordered" evidence="1">
    <location>
        <begin position="82"/>
        <end position="117"/>
    </location>
</feature>